<name>A0ABV8BMY6_9PSEU</name>
<keyword evidence="3" id="KW-0238">DNA-binding</keyword>
<evidence type="ECO:0000259" key="6">
    <source>
        <dbReference type="PROSITE" id="PS50043"/>
    </source>
</evidence>
<keyword evidence="9" id="KW-1185">Reference proteome</keyword>
<dbReference type="InterPro" id="IPR011006">
    <property type="entry name" value="CheY-like_superfamily"/>
</dbReference>
<keyword evidence="2" id="KW-0805">Transcription regulation</keyword>
<dbReference type="SMART" id="SM00448">
    <property type="entry name" value="REC"/>
    <property type="match status" value="1"/>
</dbReference>
<gene>
    <name evidence="8" type="ORF">ACFOWZ_04040</name>
</gene>
<dbReference type="PROSITE" id="PS50043">
    <property type="entry name" value="HTH_LUXR_2"/>
    <property type="match status" value="1"/>
</dbReference>
<dbReference type="PRINTS" id="PR00038">
    <property type="entry name" value="HTHLUXR"/>
</dbReference>
<reference evidence="9" key="1">
    <citation type="journal article" date="2019" name="Int. J. Syst. Evol. Microbiol.">
        <title>The Global Catalogue of Microorganisms (GCM) 10K type strain sequencing project: providing services to taxonomists for standard genome sequencing and annotation.</title>
        <authorList>
            <consortium name="The Broad Institute Genomics Platform"/>
            <consortium name="The Broad Institute Genome Sequencing Center for Infectious Disease"/>
            <person name="Wu L."/>
            <person name="Ma J."/>
        </authorList>
    </citation>
    <scope>NUCLEOTIDE SEQUENCE [LARGE SCALE GENOMIC DNA]</scope>
    <source>
        <strain evidence="9">CGMCC 4.7405</strain>
    </source>
</reference>
<dbReference type="PANTHER" id="PTHR43214:SF24">
    <property type="entry name" value="TRANSCRIPTIONAL REGULATORY PROTEIN NARL-RELATED"/>
    <property type="match status" value="1"/>
</dbReference>
<dbReference type="InterPro" id="IPR039420">
    <property type="entry name" value="WalR-like"/>
</dbReference>
<evidence type="ECO:0000256" key="5">
    <source>
        <dbReference type="PROSITE-ProRule" id="PRU00169"/>
    </source>
</evidence>
<feature type="domain" description="HTH luxR-type" evidence="6">
    <location>
        <begin position="143"/>
        <end position="214"/>
    </location>
</feature>
<dbReference type="Pfam" id="PF00196">
    <property type="entry name" value="GerE"/>
    <property type="match status" value="1"/>
</dbReference>
<dbReference type="PANTHER" id="PTHR43214">
    <property type="entry name" value="TWO-COMPONENT RESPONSE REGULATOR"/>
    <property type="match status" value="1"/>
</dbReference>
<evidence type="ECO:0000256" key="4">
    <source>
        <dbReference type="ARBA" id="ARBA00023163"/>
    </source>
</evidence>
<dbReference type="CDD" id="cd06170">
    <property type="entry name" value="LuxR_C_like"/>
    <property type="match status" value="1"/>
</dbReference>
<dbReference type="SUPFAM" id="SSF52172">
    <property type="entry name" value="CheY-like"/>
    <property type="match status" value="1"/>
</dbReference>
<evidence type="ECO:0000256" key="2">
    <source>
        <dbReference type="ARBA" id="ARBA00023015"/>
    </source>
</evidence>
<evidence type="ECO:0000313" key="9">
    <source>
        <dbReference type="Proteomes" id="UP001595690"/>
    </source>
</evidence>
<sequence length="220" mass="23730">MRTVLAEDGALLREGLSALLERFGFEVVAAVGDAEALVAAVTEHDPDLVVTDIRMPPGFSDEGLRATVRLRQDRPDLRVVLLSQFVETSYASDLLDSGGGTGVGYLLKDRVGDVREFISVLHRVAAGDTVVDPQVVRTLLKRSRTPLATLTGRELEVLGLVAEGCTNAAIAGKLVVSEAAVNKHVGNIFTKLGFTPDDDRNRRVLATLTYLRDRAALNRP</sequence>
<accession>A0ABV8BMY6</accession>
<keyword evidence="1 5" id="KW-0597">Phosphoprotein</keyword>
<evidence type="ECO:0000313" key="8">
    <source>
        <dbReference type="EMBL" id="MFC3890631.1"/>
    </source>
</evidence>
<comment type="caution">
    <text evidence="8">The sequence shown here is derived from an EMBL/GenBank/DDBJ whole genome shotgun (WGS) entry which is preliminary data.</text>
</comment>
<dbReference type="PROSITE" id="PS50110">
    <property type="entry name" value="RESPONSE_REGULATORY"/>
    <property type="match status" value="1"/>
</dbReference>
<dbReference type="InterPro" id="IPR001789">
    <property type="entry name" value="Sig_transdc_resp-reg_receiver"/>
</dbReference>
<evidence type="ECO:0000256" key="3">
    <source>
        <dbReference type="ARBA" id="ARBA00023125"/>
    </source>
</evidence>
<feature type="modified residue" description="4-aspartylphosphate" evidence="5">
    <location>
        <position position="52"/>
    </location>
</feature>
<proteinExistence type="predicted"/>
<dbReference type="Gene3D" id="3.40.50.2300">
    <property type="match status" value="1"/>
</dbReference>
<dbReference type="RefSeq" id="WP_382369113.1">
    <property type="nucleotide sequence ID" value="NZ_JBHRZI010000005.1"/>
</dbReference>
<keyword evidence="4" id="KW-0804">Transcription</keyword>
<evidence type="ECO:0000256" key="1">
    <source>
        <dbReference type="ARBA" id="ARBA00022553"/>
    </source>
</evidence>
<dbReference type="EMBL" id="JBHRZI010000005">
    <property type="protein sequence ID" value="MFC3890631.1"/>
    <property type="molecule type" value="Genomic_DNA"/>
</dbReference>
<feature type="domain" description="Response regulatory" evidence="7">
    <location>
        <begin position="2"/>
        <end position="123"/>
    </location>
</feature>
<dbReference type="InterPro" id="IPR000792">
    <property type="entry name" value="Tscrpt_reg_LuxR_C"/>
</dbReference>
<dbReference type="SMART" id="SM00421">
    <property type="entry name" value="HTH_LUXR"/>
    <property type="match status" value="1"/>
</dbReference>
<dbReference type="Proteomes" id="UP001595690">
    <property type="component" value="Unassembled WGS sequence"/>
</dbReference>
<protein>
    <submittedName>
        <fullName evidence="8">Response regulator</fullName>
    </submittedName>
</protein>
<dbReference type="Pfam" id="PF00072">
    <property type="entry name" value="Response_reg"/>
    <property type="match status" value="1"/>
</dbReference>
<organism evidence="8 9">
    <name type="scientific">Lentzea rhizosphaerae</name>
    <dbReference type="NCBI Taxonomy" id="2041025"/>
    <lineage>
        <taxon>Bacteria</taxon>
        <taxon>Bacillati</taxon>
        <taxon>Actinomycetota</taxon>
        <taxon>Actinomycetes</taxon>
        <taxon>Pseudonocardiales</taxon>
        <taxon>Pseudonocardiaceae</taxon>
        <taxon>Lentzea</taxon>
    </lineage>
</organism>
<evidence type="ECO:0000259" key="7">
    <source>
        <dbReference type="PROSITE" id="PS50110"/>
    </source>
</evidence>
<dbReference type="CDD" id="cd17535">
    <property type="entry name" value="REC_NarL-like"/>
    <property type="match status" value="1"/>
</dbReference>
<dbReference type="InterPro" id="IPR058245">
    <property type="entry name" value="NreC/VraR/RcsB-like_REC"/>
</dbReference>